<dbReference type="PROSITE" id="PS51257">
    <property type="entry name" value="PROKAR_LIPOPROTEIN"/>
    <property type="match status" value="1"/>
</dbReference>
<dbReference type="InterPro" id="IPR053196">
    <property type="entry name" value="Lipoprotein_YbaY-like"/>
</dbReference>
<name>A0A163CU59_9NEIS</name>
<proteinExistence type="predicted"/>
<feature type="signal peptide" evidence="2">
    <location>
        <begin position="1"/>
        <end position="24"/>
    </location>
</feature>
<feature type="chain" id="PRO_5007842105" description="Lipoprotein" evidence="2">
    <location>
        <begin position="25"/>
        <end position="142"/>
    </location>
</feature>
<keyword evidence="2" id="KW-0732">Signal</keyword>
<accession>A0A163CU59</accession>
<dbReference type="RefSeq" id="WP_066611298.1">
    <property type="nucleotide sequence ID" value="NZ_LQQU01000016.1"/>
</dbReference>
<evidence type="ECO:0000256" key="2">
    <source>
        <dbReference type="SAM" id="SignalP"/>
    </source>
</evidence>
<comment type="caution">
    <text evidence="3">The sequence shown here is derived from an EMBL/GenBank/DDBJ whole genome shotgun (WGS) entry which is preliminary data.</text>
</comment>
<dbReference type="STRING" id="1452487.AVW16_09245"/>
<dbReference type="OrthoDB" id="8591448at2"/>
<evidence type="ECO:0000313" key="4">
    <source>
        <dbReference type="Proteomes" id="UP000076625"/>
    </source>
</evidence>
<dbReference type="PANTHER" id="PTHR38013">
    <property type="entry name" value="GLYCOPROTEIN/POLYSACCHARIDE METABOLISM"/>
    <property type="match status" value="1"/>
</dbReference>
<evidence type="ECO:0000313" key="3">
    <source>
        <dbReference type="EMBL" id="KZE33177.1"/>
    </source>
</evidence>
<dbReference type="Pfam" id="PF09619">
    <property type="entry name" value="YscW"/>
    <property type="match status" value="1"/>
</dbReference>
<sequence length="142" mass="14967">MTRPRLPRRGALALLSCVVLSACAGLGQPVYTPHTLEGRVLPADPSAPLAAGSHVSVRLLDVGRAGAPSTVLAEQIVESPRAFPVRFSLCYDRAALQGDGRYALDARVFVDGELRMIGERALADPAADPPPHPDVVVTALPR</sequence>
<keyword evidence="4" id="KW-1185">Reference proteome</keyword>
<protein>
    <recommendedName>
        <fullName evidence="5">Lipoprotein</fullName>
    </recommendedName>
</protein>
<gene>
    <name evidence="3" type="ORF">AVW16_09245</name>
</gene>
<organism evidence="3 4">
    <name type="scientific">Crenobacter luteus</name>
    <dbReference type="NCBI Taxonomy" id="1452487"/>
    <lineage>
        <taxon>Bacteria</taxon>
        <taxon>Pseudomonadati</taxon>
        <taxon>Pseudomonadota</taxon>
        <taxon>Betaproteobacteria</taxon>
        <taxon>Neisseriales</taxon>
        <taxon>Neisseriaceae</taxon>
        <taxon>Crenobacter</taxon>
    </lineage>
</organism>
<feature type="region of interest" description="Disordered" evidence="1">
    <location>
        <begin position="122"/>
        <end position="142"/>
    </location>
</feature>
<reference evidence="4" key="1">
    <citation type="submission" date="2016-01" db="EMBL/GenBank/DDBJ databases">
        <title>Draft genome of Chromobacterium sp. F49.</title>
        <authorList>
            <person name="Hong K.W."/>
        </authorList>
    </citation>
    <scope>NUCLEOTIDE SEQUENCE [LARGE SCALE GENOMIC DNA]</scope>
    <source>
        <strain evidence="4">CN10</strain>
    </source>
</reference>
<dbReference type="EMBL" id="LQQU01000016">
    <property type="protein sequence ID" value="KZE33177.1"/>
    <property type="molecule type" value="Genomic_DNA"/>
</dbReference>
<dbReference type="PANTHER" id="PTHR38013:SF1">
    <property type="entry name" value="GLYCOPROTEIN_POLYSACCHARIDE METABOLISM"/>
    <property type="match status" value="1"/>
</dbReference>
<dbReference type="InterPro" id="IPR039366">
    <property type="entry name" value="Pilotin"/>
</dbReference>
<dbReference type="AlphaFoldDB" id="A0A163CU59"/>
<evidence type="ECO:0008006" key="5">
    <source>
        <dbReference type="Google" id="ProtNLM"/>
    </source>
</evidence>
<dbReference type="Proteomes" id="UP000076625">
    <property type="component" value="Unassembled WGS sequence"/>
</dbReference>
<evidence type="ECO:0000256" key="1">
    <source>
        <dbReference type="SAM" id="MobiDB-lite"/>
    </source>
</evidence>